<dbReference type="InterPro" id="IPR013087">
    <property type="entry name" value="Znf_C2H2_type"/>
</dbReference>
<feature type="domain" description="C2H2-type" evidence="1">
    <location>
        <begin position="3"/>
        <end position="23"/>
    </location>
</feature>
<dbReference type="EMBL" id="MU158082">
    <property type="protein sequence ID" value="KAF9521397.1"/>
    <property type="molecule type" value="Genomic_DNA"/>
</dbReference>
<organism evidence="2 3">
    <name type="scientific">Crepidotus variabilis</name>
    <dbReference type="NCBI Taxonomy" id="179855"/>
    <lineage>
        <taxon>Eukaryota</taxon>
        <taxon>Fungi</taxon>
        <taxon>Dikarya</taxon>
        <taxon>Basidiomycota</taxon>
        <taxon>Agaricomycotina</taxon>
        <taxon>Agaricomycetes</taxon>
        <taxon>Agaricomycetidae</taxon>
        <taxon>Agaricales</taxon>
        <taxon>Agaricineae</taxon>
        <taxon>Crepidotaceae</taxon>
        <taxon>Crepidotus</taxon>
    </lineage>
</organism>
<sequence length="83" mass="9477">MLTCKTCNLQFIDRPEYQRHIRSCTTEVEVTCQNGVFVVFRNVAGHFDCQCGDDGCPRPFQSGDALKAHLKKKKSIWVTVDRV</sequence>
<proteinExistence type="predicted"/>
<accession>A0A9P6BCQ1</accession>
<evidence type="ECO:0000259" key="1">
    <source>
        <dbReference type="Pfam" id="PF00096"/>
    </source>
</evidence>
<dbReference type="Pfam" id="PF00096">
    <property type="entry name" value="zf-C2H2"/>
    <property type="match status" value="1"/>
</dbReference>
<protein>
    <recommendedName>
        <fullName evidence="1">C2H2-type domain-containing protein</fullName>
    </recommendedName>
</protein>
<dbReference type="Gene3D" id="3.30.160.60">
    <property type="entry name" value="Classic Zinc Finger"/>
    <property type="match status" value="1"/>
</dbReference>
<gene>
    <name evidence="2" type="ORF">CPB83DRAFT_287948</name>
</gene>
<keyword evidence="3" id="KW-1185">Reference proteome</keyword>
<comment type="caution">
    <text evidence="2">The sequence shown here is derived from an EMBL/GenBank/DDBJ whole genome shotgun (WGS) entry which is preliminary data.</text>
</comment>
<dbReference type="AlphaFoldDB" id="A0A9P6BCQ1"/>
<evidence type="ECO:0000313" key="2">
    <source>
        <dbReference type="EMBL" id="KAF9521397.1"/>
    </source>
</evidence>
<reference evidence="2" key="1">
    <citation type="submission" date="2020-11" db="EMBL/GenBank/DDBJ databases">
        <authorList>
            <consortium name="DOE Joint Genome Institute"/>
            <person name="Ahrendt S."/>
            <person name="Riley R."/>
            <person name="Andreopoulos W."/>
            <person name="Labutti K."/>
            <person name="Pangilinan J."/>
            <person name="Ruiz-Duenas F.J."/>
            <person name="Barrasa J.M."/>
            <person name="Sanchez-Garcia M."/>
            <person name="Camarero S."/>
            <person name="Miyauchi S."/>
            <person name="Serrano A."/>
            <person name="Linde D."/>
            <person name="Babiker R."/>
            <person name="Drula E."/>
            <person name="Ayuso-Fernandez I."/>
            <person name="Pacheco R."/>
            <person name="Padilla G."/>
            <person name="Ferreira P."/>
            <person name="Barriuso J."/>
            <person name="Kellner H."/>
            <person name="Castanera R."/>
            <person name="Alfaro M."/>
            <person name="Ramirez L."/>
            <person name="Pisabarro A.G."/>
            <person name="Kuo A."/>
            <person name="Tritt A."/>
            <person name="Lipzen A."/>
            <person name="He G."/>
            <person name="Yan M."/>
            <person name="Ng V."/>
            <person name="Cullen D."/>
            <person name="Martin F."/>
            <person name="Rosso M.-N."/>
            <person name="Henrissat B."/>
            <person name="Hibbett D."/>
            <person name="Martinez A.T."/>
            <person name="Grigoriev I.V."/>
        </authorList>
    </citation>
    <scope>NUCLEOTIDE SEQUENCE</scope>
    <source>
        <strain evidence="2">CBS 506.95</strain>
    </source>
</reference>
<dbReference type="Proteomes" id="UP000807306">
    <property type="component" value="Unassembled WGS sequence"/>
</dbReference>
<name>A0A9P6BCQ1_9AGAR</name>
<evidence type="ECO:0000313" key="3">
    <source>
        <dbReference type="Proteomes" id="UP000807306"/>
    </source>
</evidence>